<name>A0A0F9HJQ5_9ZZZZ</name>
<organism evidence="1">
    <name type="scientific">marine sediment metagenome</name>
    <dbReference type="NCBI Taxonomy" id="412755"/>
    <lineage>
        <taxon>unclassified sequences</taxon>
        <taxon>metagenomes</taxon>
        <taxon>ecological metagenomes</taxon>
    </lineage>
</organism>
<proteinExistence type="predicted"/>
<evidence type="ECO:0000313" key="1">
    <source>
        <dbReference type="EMBL" id="KKM03412.1"/>
    </source>
</evidence>
<dbReference type="EMBL" id="LAZR01016685">
    <property type="protein sequence ID" value="KKM03412.1"/>
    <property type="molecule type" value="Genomic_DNA"/>
</dbReference>
<dbReference type="AlphaFoldDB" id="A0A0F9HJQ5"/>
<accession>A0A0F9HJQ5</accession>
<comment type="caution">
    <text evidence="1">The sequence shown here is derived from an EMBL/GenBank/DDBJ whole genome shotgun (WGS) entry which is preliminary data.</text>
</comment>
<gene>
    <name evidence="1" type="ORF">LCGC14_1774640</name>
</gene>
<reference evidence="1" key="1">
    <citation type="journal article" date="2015" name="Nature">
        <title>Complex archaea that bridge the gap between prokaryotes and eukaryotes.</title>
        <authorList>
            <person name="Spang A."/>
            <person name="Saw J.H."/>
            <person name="Jorgensen S.L."/>
            <person name="Zaremba-Niedzwiedzka K."/>
            <person name="Martijn J."/>
            <person name="Lind A.E."/>
            <person name="van Eijk R."/>
            <person name="Schleper C."/>
            <person name="Guy L."/>
            <person name="Ettema T.J."/>
        </authorList>
    </citation>
    <scope>NUCLEOTIDE SEQUENCE</scope>
</reference>
<sequence length="67" mass="7808">MQKIYDIRINGTQCTLCGKYKTFNATPRQHSRWQSVRFAGNRYVLKGGIRTDFFINLNSPILKKANK</sequence>
<protein>
    <submittedName>
        <fullName evidence="1">Uncharacterized protein</fullName>
    </submittedName>
</protein>